<evidence type="ECO:0000256" key="3">
    <source>
        <dbReference type="ARBA" id="ARBA00023034"/>
    </source>
</evidence>
<comment type="caution">
    <text evidence="7">The sequence shown here is derived from an EMBL/GenBank/DDBJ whole genome shotgun (WGS) entry which is preliminary data.</text>
</comment>
<evidence type="ECO:0000259" key="5">
    <source>
        <dbReference type="Pfam" id="PF12584"/>
    </source>
</evidence>
<gene>
    <name evidence="7" type="ORF">CTEN210_05787</name>
</gene>
<evidence type="ECO:0000259" key="6">
    <source>
        <dbReference type="Pfam" id="PF23036"/>
    </source>
</evidence>
<dbReference type="InterPro" id="IPR045126">
    <property type="entry name" value="TRAPPC10/Trs130"/>
</dbReference>
<dbReference type="GO" id="GO:0034498">
    <property type="term" value="P:early endosome to Golgi transport"/>
    <property type="evidence" value="ECO:0007669"/>
    <property type="project" value="TreeGrafter"/>
</dbReference>
<feature type="region of interest" description="Disordered" evidence="4">
    <location>
        <begin position="303"/>
        <end position="325"/>
    </location>
</feature>
<evidence type="ECO:0000313" key="8">
    <source>
        <dbReference type="Proteomes" id="UP001054902"/>
    </source>
</evidence>
<evidence type="ECO:0008006" key="9">
    <source>
        <dbReference type="Google" id="ProtNLM"/>
    </source>
</evidence>
<dbReference type="Pfam" id="PF23036">
    <property type="entry name" value="TRAPPC10_1st"/>
    <property type="match status" value="1"/>
</dbReference>
<sequence>MDEGTFITDVSDSNLTEDGYQDIEEDTLTNAKLSGDSSDVQTAVKGELVEDRKKQLAIELEKERQLKIKERQALAYRLKHGIDSDDEGDDDKTDVQGSIIDDSTSDYFAQEETVGNGEMNEEVIDTSSPLTTNIGTIPKESSLPSTDNDHMQNLRFSTEVSNTIESIQSAQNKDDAISIEEEPLHNEDTKDEKDLEENDDDLSFDEEIEKGGINIESLDKEQENLELMAPLDIGEGVNSPEFEHEVEVANDNDGDDDGYEESAPLDFNNVSELSAEVVDTSSSEHTIFYQHLKSGFDFVQKELKSQSPRRKRKENTSLVPPSDIDGLSPAFIESIQQSPILNFIDPTSNPVKHSEDNDDENSPSRHMKRKAWNRDRPKLKLRELHIFPKFDTAFHRHNGSTLRGISYRNLRTNEVEMIDYLPLKTVLNCPIVTDPIEWHNSPICHVYFAACLSVDHYRAKVRPSLQAFVNQIDGAGSGNVTNAISAAKKAATPKKGFQTKREQVAAANKAVTAAKDAAGGNTSSKYIIIFIPIHPSSVDAEMPTQVDDAFKHGGLGLGRRLAAAAARRNQSAADRQLDDDKSIMSTITDDSSNVSAQIQTLSKEHREVHKKFLHDFPNAKTCILSTLLDSNNDLAPESPIQKQELHTLCQELGKTVLSGFVDRIKRYNGELKRLEFTPSSPGHSPSKRKGDDVDWKRFFLMKESVALTYEQMELPLEAMNQYEELETKLPIGPLVEVERDYIPENIRIIASTGRTKSFRTIVKSMENIHDIAHLVSMYVFARQVKLLFLQKYPRAAVNKCLAYVKKIHKIRRDQAHMLGTLESKNVLITNDIWAISSCWDLKLASEGVISEIMSNAVTETPSSPGSPERRKGSITGLNEKAFVTTICNVMNFTRMCMLRLSSEIFSADAIIRQATADQPPDALKPWSPWTSSRDVQVPNVEHNKPIIPSELWSQGAYTKWMLKALDSDQYFEDSFIEVCDGVIQMNTYLKRQRSVSRILAELAEIYILRGDLQRAVENLMIIVQKCIEDPWEDLLSWRVFRLASCQRIITSTPEYLKSLTYCLSSRVANASPLKFRRMLTLDLLSVLEEKEISDFTWDLNPLFGTVFSVQETTKGKDKQDLLKTDVIMNNCEIGDEVKVDLKISSNLTEAFEAENIEIFLLRINDYQRLAESNDEVSRADAAFVLCNCNPVKIVPGENDLSFSWAAMSVGQYVISSICMKWKNASFFEHFTIDAENRGASIVGLDVLPNEPTQSIELNPIFLIPGHVQNVRLIFNAGSDVVHNGKVKLTCSKGLQVKPPETAEEPSAEWQDVCEFELGDCLPNSSKTLIATVKSDAINSYTPNGQSINDNSGESTYSNSGLQTLDAEVTTSYHHGLFKAYVEGNKPIESPPITAILEASITTLELAALTIKNSKSYVLDNSSFMLSATVLCNTPVAFSLKKWDIQLPPTLKLDSNGDFNTGLYDKSVIEGEELFFGFKCHASSESNDNGSSDSAILNIVLQDQFGKSFRQVLHLDISSVEKHLVTVEECSKDSSAIAVLTASELRGLVGSPVTLTYTIDMKELELRQGSKILYHLSTAEAGWIVGGSVRGLFIYSSEENMTLSFVGIPIKAGTLKSFPRLEMTLVHDSNDISLDGSLEIKVKQKHPSAFLASAYNSVDAMACASIIEV</sequence>
<keyword evidence="2" id="KW-0813">Transport</keyword>
<dbReference type="PANTHER" id="PTHR13251:SF3">
    <property type="entry name" value="TRAFFICKING PROTEIN PARTICLE COMPLEX SUBUNIT 10"/>
    <property type="match status" value="1"/>
</dbReference>
<dbReference type="InterPro" id="IPR056913">
    <property type="entry name" value="TRAPPC10/Trs130_N"/>
</dbReference>
<dbReference type="PANTHER" id="PTHR13251">
    <property type="entry name" value="EPILEPSY HOLOPROSENCEPHALY CANDIDATE 1/TMEM1"/>
    <property type="match status" value="1"/>
</dbReference>
<feature type="region of interest" description="Disordered" evidence="4">
    <location>
        <begin position="343"/>
        <end position="373"/>
    </location>
</feature>
<comment type="subcellular location">
    <subcellularLocation>
        <location evidence="1">Golgi apparatus</location>
    </subcellularLocation>
</comment>
<dbReference type="GO" id="GO:1990071">
    <property type="term" value="C:TRAPPII protein complex"/>
    <property type="evidence" value="ECO:0007669"/>
    <property type="project" value="InterPro"/>
</dbReference>
<feature type="region of interest" description="Disordered" evidence="4">
    <location>
        <begin position="128"/>
        <end position="148"/>
    </location>
</feature>
<dbReference type="EMBL" id="BLLK01000038">
    <property type="protein sequence ID" value="GFH49311.1"/>
    <property type="molecule type" value="Genomic_DNA"/>
</dbReference>
<dbReference type="InterPro" id="IPR022233">
    <property type="entry name" value="TRAPPC10/Trs130_C"/>
</dbReference>
<keyword evidence="3" id="KW-0333">Golgi apparatus</keyword>
<evidence type="ECO:0000256" key="1">
    <source>
        <dbReference type="ARBA" id="ARBA00004555"/>
    </source>
</evidence>
<name>A0AAD3CQJ4_9STRA</name>
<organism evidence="7 8">
    <name type="scientific">Chaetoceros tenuissimus</name>
    <dbReference type="NCBI Taxonomy" id="426638"/>
    <lineage>
        <taxon>Eukaryota</taxon>
        <taxon>Sar</taxon>
        <taxon>Stramenopiles</taxon>
        <taxon>Ochrophyta</taxon>
        <taxon>Bacillariophyta</taxon>
        <taxon>Coscinodiscophyceae</taxon>
        <taxon>Chaetocerotophycidae</taxon>
        <taxon>Chaetocerotales</taxon>
        <taxon>Chaetocerotaceae</taxon>
        <taxon>Chaetoceros</taxon>
    </lineage>
</organism>
<accession>A0AAD3CQJ4</accession>
<feature type="domain" description="TRAPPC10/Trs130 N-terminal" evidence="6">
    <location>
        <begin position="606"/>
        <end position="790"/>
    </location>
</feature>
<keyword evidence="8" id="KW-1185">Reference proteome</keyword>
<feature type="domain" description="TRAPPC10/Trs130 C-terminal" evidence="5">
    <location>
        <begin position="1566"/>
        <end position="1623"/>
    </location>
</feature>
<proteinExistence type="predicted"/>
<feature type="region of interest" description="Disordered" evidence="4">
    <location>
        <begin position="168"/>
        <end position="199"/>
    </location>
</feature>
<protein>
    <recommendedName>
        <fullName evidence="9">Trafficking protein particle complex subunit 11 domain-containing protein</fullName>
    </recommendedName>
</protein>
<feature type="region of interest" description="Disordered" evidence="4">
    <location>
        <begin position="82"/>
        <end position="101"/>
    </location>
</feature>
<dbReference type="GO" id="GO:0005829">
    <property type="term" value="C:cytosol"/>
    <property type="evidence" value="ECO:0007669"/>
    <property type="project" value="GOC"/>
</dbReference>
<evidence type="ECO:0000256" key="2">
    <source>
        <dbReference type="ARBA" id="ARBA00022448"/>
    </source>
</evidence>
<reference evidence="7 8" key="1">
    <citation type="journal article" date="2021" name="Sci. Rep.">
        <title>The genome of the diatom Chaetoceros tenuissimus carries an ancient integrated fragment of an extant virus.</title>
        <authorList>
            <person name="Hongo Y."/>
            <person name="Kimura K."/>
            <person name="Takaki Y."/>
            <person name="Yoshida Y."/>
            <person name="Baba S."/>
            <person name="Kobayashi G."/>
            <person name="Nagasaki K."/>
            <person name="Hano T."/>
            <person name="Tomaru Y."/>
        </authorList>
    </citation>
    <scope>NUCLEOTIDE SEQUENCE [LARGE SCALE GENOMIC DNA]</scope>
    <source>
        <strain evidence="7 8">NIES-3715</strain>
    </source>
</reference>
<evidence type="ECO:0000313" key="7">
    <source>
        <dbReference type="EMBL" id="GFH49311.1"/>
    </source>
</evidence>
<evidence type="ECO:0000256" key="4">
    <source>
        <dbReference type="SAM" id="MobiDB-lite"/>
    </source>
</evidence>
<dbReference type="GO" id="GO:0006891">
    <property type="term" value="P:intra-Golgi vesicle-mediated transport"/>
    <property type="evidence" value="ECO:0007669"/>
    <property type="project" value="TreeGrafter"/>
</dbReference>
<dbReference type="Pfam" id="PF12584">
    <property type="entry name" value="TRAPPC10"/>
    <property type="match status" value="1"/>
</dbReference>
<feature type="compositionally biased region" description="Basic and acidic residues" evidence="4">
    <location>
        <begin position="172"/>
        <end position="193"/>
    </location>
</feature>
<dbReference type="Proteomes" id="UP001054902">
    <property type="component" value="Unassembled WGS sequence"/>
</dbReference>